<keyword evidence="5" id="KW-0175">Coiled coil</keyword>
<evidence type="ECO:0000256" key="2">
    <source>
        <dbReference type="ARBA" id="ARBA00012438"/>
    </source>
</evidence>
<dbReference type="Pfam" id="PF13426">
    <property type="entry name" value="PAS_9"/>
    <property type="match status" value="1"/>
</dbReference>
<dbReference type="EMBL" id="WUFV01000020">
    <property type="protein sequence ID" value="NEK18397.1"/>
    <property type="molecule type" value="Genomic_DNA"/>
</dbReference>
<evidence type="ECO:0000256" key="5">
    <source>
        <dbReference type="SAM" id="Coils"/>
    </source>
</evidence>
<evidence type="ECO:0000256" key="1">
    <source>
        <dbReference type="ARBA" id="ARBA00000085"/>
    </source>
</evidence>
<dbReference type="InterPro" id="IPR036097">
    <property type="entry name" value="HisK_dim/P_sf"/>
</dbReference>
<dbReference type="InterPro" id="IPR003661">
    <property type="entry name" value="HisK_dim/P_dom"/>
</dbReference>
<evidence type="ECO:0000256" key="4">
    <source>
        <dbReference type="PROSITE-ProRule" id="PRU00169"/>
    </source>
</evidence>
<dbReference type="Proteomes" id="UP000471705">
    <property type="component" value="Unassembled WGS sequence"/>
</dbReference>
<dbReference type="CDD" id="cd00130">
    <property type="entry name" value="PAS"/>
    <property type="match status" value="1"/>
</dbReference>
<dbReference type="InterPro" id="IPR001789">
    <property type="entry name" value="Sig_transdc_resp-reg_receiver"/>
</dbReference>
<feature type="domain" description="Histidine kinase" evidence="6">
    <location>
        <begin position="196"/>
        <end position="426"/>
    </location>
</feature>
<dbReference type="InterPro" id="IPR011006">
    <property type="entry name" value="CheY-like_superfamily"/>
</dbReference>
<feature type="coiled-coil region" evidence="5">
    <location>
        <begin position="135"/>
        <end position="180"/>
    </location>
</feature>
<name>A0A7K3VNU4_RHILE</name>
<dbReference type="RefSeq" id="WP_164048743.1">
    <property type="nucleotide sequence ID" value="NZ_WUFV01000020.1"/>
</dbReference>
<dbReference type="Pfam" id="PF02518">
    <property type="entry name" value="HATPase_c"/>
    <property type="match status" value="1"/>
</dbReference>
<dbReference type="SMART" id="SM00387">
    <property type="entry name" value="HATPase_c"/>
    <property type="match status" value="1"/>
</dbReference>
<sequence length="569" mass="62669">MSKDPAPSEPVVPDSSDQAEDFKDLFEQAPCGYLSLEPNGRILRANATFAAWVGYSRDELKGRRFHDLLNVAGRVYYETHFAPLLRMQGHFNEVALEFATRSKDRLPVLVNAAERRDERGDLLFIRITVFNAVDRRRYEQELLDAQRKARAASEALQELNARLEDRVAEEVAQRMKTEEALRQSQKMEIVGQLTGGVAHDFNNLLTVIVGGLDTIGRQLDRPLDEMDLARMRRSRDMAHHGAQRAATLTARLLAFSRQQTLAPQKLEPNRLISGVADLLQRTLGETIAFETVSAGGLWQAFADPGELENALINLAVNARDAMPEGGRLTIETANTSLDEAYVAALTEPVKPGQYVLIAVSDTGSGMSAETISRVFEPFFTTKEVGKGTGLGLSQVYGFIRQSGGHVRIYSELGQGTTVKLYLPRATNADVDADPKLTGECRADGGSETVMVVEDHDDLRAYCVGVLQELGYRVLEASNGRSALEILQTDTDVALLFTDVVLPDGLDGRELASEAKRRRPGLRVLFTTGYTRNAVIHNGRLEPGVQMIGKPFTFAELAARIRSILDSIPS</sequence>
<dbReference type="NCBIfam" id="TIGR00229">
    <property type="entry name" value="sensory_box"/>
    <property type="match status" value="1"/>
</dbReference>
<evidence type="ECO:0000256" key="3">
    <source>
        <dbReference type="ARBA" id="ARBA00022553"/>
    </source>
</evidence>
<dbReference type="CDD" id="cd16919">
    <property type="entry name" value="HATPase_CckA-like"/>
    <property type="match status" value="1"/>
</dbReference>
<evidence type="ECO:0000313" key="10">
    <source>
        <dbReference type="Proteomes" id="UP000471705"/>
    </source>
</evidence>
<feature type="domain" description="Response regulatory" evidence="7">
    <location>
        <begin position="448"/>
        <end position="564"/>
    </location>
</feature>
<protein>
    <recommendedName>
        <fullName evidence="2">histidine kinase</fullName>
        <ecNumber evidence="2">2.7.13.3</ecNumber>
    </recommendedName>
</protein>
<evidence type="ECO:0000313" key="9">
    <source>
        <dbReference type="EMBL" id="NEK18397.1"/>
    </source>
</evidence>
<dbReference type="PANTHER" id="PTHR43065">
    <property type="entry name" value="SENSOR HISTIDINE KINASE"/>
    <property type="match status" value="1"/>
</dbReference>
<accession>A0A7K3VNU4</accession>
<dbReference type="CDD" id="cd00082">
    <property type="entry name" value="HisKA"/>
    <property type="match status" value="1"/>
</dbReference>
<dbReference type="PROSITE" id="PS50110">
    <property type="entry name" value="RESPONSE_REGULATORY"/>
    <property type="match status" value="1"/>
</dbReference>
<comment type="catalytic activity">
    <reaction evidence="1">
        <text>ATP + protein L-histidine = ADP + protein N-phospho-L-histidine.</text>
        <dbReference type="EC" id="2.7.13.3"/>
    </reaction>
</comment>
<evidence type="ECO:0000259" key="8">
    <source>
        <dbReference type="PROSITE" id="PS50112"/>
    </source>
</evidence>
<dbReference type="InterPro" id="IPR036890">
    <property type="entry name" value="HATPase_C_sf"/>
</dbReference>
<reference evidence="9 10" key="1">
    <citation type="submission" date="2019-12" db="EMBL/GenBank/DDBJ databases">
        <title>Rhizobium genotypes associated with high levels of biological nitrogen fixation by grain legumes in a temperate-maritime cropping system.</title>
        <authorList>
            <person name="Maluk M."/>
            <person name="Francesc Ferrando Molina F."/>
            <person name="Lopez Del Egido L."/>
            <person name="Lafos M."/>
            <person name="Langarica-Fuentes A."/>
            <person name="Gebre Yohannes G."/>
            <person name="Young M.W."/>
            <person name="Martin P."/>
            <person name="Gantlett R."/>
            <person name="Kenicer G."/>
            <person name="Hawes C."/>
            <person name="Begg G.S."/>
            <person name="Quilliam R.S."/>
            <person name="Squire G.R."/>
            <person name="Poole P.S."/>
            <person name="Young P.W."/>
            <person name="Iannetta P.M."/>
            <person name="James E.K."/>
        </authorList>
    </citation>
    <scope>NUCLEOTIDE SEQUENCE [LARGE SCALE GENOMIC DNA]</scope>
    <source>
        <strain evidence="9 10">JHI54</strain>
    </source>
</reference>
<dbReference type="Pfam" id="PF00072">
    <property type="entry name" value="Response_reg"/>
    <property type="match status" value="1"/>
</dbReference>
<dbReference type="PRINTS" id="PR00344">
    <property type="entry name" value="BCTRLSENSOR"/>
</dbReference>
<dbReference type="SMART" id="SM00091">
    <property type="entry name" value="PAS"/>
    <property type="match status" value="1"/>
</dbReference>
<evidence type="ECO:0000259" key="6">
    <source>
        <dbReference type="PROSITE" id="PS50109"/>
    </source>
</evidence>
<dbReference type="GO" id="GO:0000155">
    <property type="term" value="F:phosphorelay sensor kinase activity"/>
    <property type="evidence" value="ECO:0007669"/>
    <property type="project" value="InterPro"/>
</dbReference>
<dbReference type="SUPFAM" id="SSF55874">
    <property type="entry name" value="ATPase domain of HSP90 chaperone/DNA topoisomerase II/histidine kinase"/>
    <property type="match status" value="1"/>
</dbReference>
<feature type="modified residue" description="4-aspartylphosphate" evidence="4">
    <location>
        <position position="498"/>
    </location>
</feature>
<comment type="caution">
    <text evidence="9">The sequence shown here is derived from an EMBL/GenBank/DDBJ whole genome shotgun (WGS) entry which is preliminary data.</text>
</comment>
<gene>
    <name evidence="9" type="ORF">GR257_26700</name>
</gene>
<dbReference type="Gene3D" id="3.30.450.20">
    <property type="entry name" value="PAS domain"/>
    <property type="match status" value="1"/>
</dbReference>
<dbReference type="Gene3D" id="3.40.50.2300">
    <property type="match status" value="1"/>
</dbReference>
<dbReference type="SUPFAM" id="SSF52172">
    <property type="entry name" value="CheY-like"/>
    <property type="match status" value="1"/>
</dbReference>
<keyword evidence="3 4" id="KW-0597">Phosphoprotein</keyword>
<dbReference type="PROSITE" id="PS50112">
    <property type="entry name" value="PAS"/>
    <property type="match status" value="1"/>
</dbReference>
<dbReference type="AlphaFoldDB" id="A0A7K3VNU4"/>
<dbReference type="SUPFAM" id="SSF47384">
    <property type="entry name" value="Homodimeric domain of signal transducing histidine kinase"/>
    <property type="match status" value="1"/>
</dbReference>
<dbReference type="PROSITE" id="PS50109">
    <property type="entry name" value="HIS_KIN"/>
    <property type="match status" value="1"/>
</dbReference>
<dbReference type="SMART" id="SM00448">
    <property type="entry name" value="REC"/>
    <property type="match status" value="1"/>
</dbReference>
<organism evidence="9 10">
    <name type="scientific">Rhizobium leguminosarum</name>
    <dbReference type="NCBI Taxonomy" id="384"/>
    <lineage>
        <taxon>Bacteria</taxon>
        <taxon>Pseudomonadati</taxon>
        <taxon>Pseudomonadota</taxon>
        <taxon>Alphaproteobacteria</taxon>
        <taxon>Hyphomicrobiales</taxon>
        <taxon>Rhizobiaceae</taxon>
        <taxon>Rhizobium/Agrobacterium group</taxon>
        <taxon>Rhizobium</taxon>
    </lineage>
</organism>
<dbReference type="EC" id="2.7.13.3" evidence="2"/>
<dbReference type="InterPro" id="IPR004358">
    <property type="entry name" value="Sig_transdc_His_kin-like_C"/>
</dbReference>
<dbReference type="InterPro" id="IPR000014">
    <property type="entry name" value="PAS"/>
</dbReference>
<evidence type="ECO:0000259" key="7">
    <source>
        <dbReference type="PROSITE" id="PS50110"/>
    </source>
</evidence>
<dbReference type="CDD" id="cd18161">
    <property type="entry name" value="REC_hyHK_blue-like"/>
    <property type="match status" value="1"/>
</dbReference>
<dbReference type="InterPro" id="IPR005467">
    <property type="entry name" value="His_kinase_dom"/>
</dbReference>
<dbReference type="PANTHER" id="PTHR43065:SF49">
    <property type="entry name" value="HISTIDINE KINASE"/>
    <property type="match status" value="1"/>
</dbReference>
<proteinExistence type="predicted"/>
<dbReference type="SMART" id="SM00388">
    <property type="entry name" value="HisKA"/>
    <property type="match status" value="1"/>
</dbReference>
<dbReference type="Gene3D" id="1.10.287.130">
    <property type="match status" value="1"/>
</dbReference>
<dbReference type="InterPro" id="IPR035965">
    <property type="entry name" value="PAS-like_dom_sf"/>
</dbReference>
<dbReference type="SUPFAM" id="SSF55785">
    <property type="entry name" value="PYP-like sensor domain (PAS domain)"/>
    <property type="match status" value="1"/>
</dbReference>
<dbReference type="Gene3D" id="3.30.565.10">
    <property type="entry name" value="Histidine kinase-like ATPase, C-terminal domain"/>
    <property type="match status" value="1"/>
</dbReference>
<dbReference type="InterPro" id="IPR003594">
    <property type="entry name" value="HATPase_dom"/>
</dbReference>
<feature type="domain" description="PAS" evidence="8">
    <location>
        <begin position="18"/>
        <end position="70"/>
    </location>
</feature>